<dbReference type="NCBIfam" id="TIGR01845">
    <property type="entry name" value="outer_NodT"/>
    <property type="match status" value="1"/>
</dbReference>
<keyword evidence="4" id="KW-1185">Reference proteome</keyword>
<dbReference type="GO" id="GO:0015562">
    <property type="term" value="F:efflux transmembrane transporter activity"/>
    <property type="evidence" value="ECO:0007669"/>
    <property type="project" value="InterPro"/>
</dbReference>
<protein>
    <submittedName>
        <fullName evidence="3">AdeC/adeK/oprM family multidrug efflux complex outer membrane factor</fullName>
    </submittedName>
</protein>
<keyword evidence="2" id="KW-0472">Membrane</keyword>
<keyword evidence="2" id="KW-0564">Palmitate</keyword>
<dbReference type="PANTHER" id="PTHR30203:SF32">
    <property type="entry name" value="CATION EFFLUX SYSTEM PROTEIN CUSC"/>
    <property type="match status" value="1"/>
</dbReference>
<dbReference type="EMBL" id="BSDS01000002">
    <property type="protein sequence ID" value="GLI40079.1"/>
    <property type="molecule type" value="Genomic_DNA"/>
</dbReference>
<dbReference type="PANTHER" id="PTHR30203">
    <property type="entry name" value="OUTER MEMBRANE CATION EFFLUX PROTEIN"/>
    <property type="match status" value="1"/>
</dbReference>
<evidence type="ECO:0000313" key="4">
    <source>
        <dbReference type="Proteomes" id="UP001144352"/>
    </source>
</evidence>
<proteinExistence type="inferred from homology"/>
<dbReference type="Gene3D" id="1.20.1600.10">
    <property type="entry name" value="Outer membrane efflux proteins (OEP)"/>
    <property type="match status" value="1"/>
</dbReference>
<comment type="subcellular location">
    <subcellularLocation>
        <location evidence="2">Cell membrane</location>
        <topology evidence="2">Lipid-anchor</topology>
    </subcellularLocation>
</comment>
<comment type="caution">
    <text evidence="3">The sequence shown here is derived from an EMBL/GenBank/DDBJ whole genome shotgun (WGS) entry which is preliminary data.</text>
</comment>
<reference evidence="3" key="1">
    <citation type="submission" date="2022-12" db="EMBL/GenBank/DDBJ databases">
        <title>Reference genome sequencing for broad-spectrum identification of bacterial and archaeal isolates by mass spectrometry.</title>
        <authorList>
            <person name="Sekiguchi Y."/>
            <person name="Tourlousse D.M."/>
        </authorList>
    </citation>
    <scope>NUCLEOTIDE SEQUENCE</scope>
    <source>
        <strain evidence="3">H2</strain>
    </source>
</reference>
<evidence type="ECO:0000256" key="1">
    <source>
        <dbReference type="ARBA" id="ARBA00007613"/>
    </source>
</evidence>
<dbReference type="Proteomes" id="UP001144352">
    <property type="component" value="Unassembled WGS sequence"/>
</dbReference>
<sequence>MNLTNPLEITQRHRDTEKTMEYGLIDSNGAAESKNSTSKSLVTGFFSVSQCLCVSALIMTLAGCTTMAPKYERPAAPVPAAWPEGPAYQETAVKSGKPVADIPWQEFFVDEKLRKLITLALENNRDLRVAALNIERSQAQYRIRRSDLFPKIDATADGSVQRIPKDLSSTGQAQTVDQYSVGLGVSSYELDLFGRVQSLKDQALEQFLATEQARRSVQISLVAEVASNYLTLAADRERLKLAQDTLASQQSSYNLTKSRFEAGVSSALDLNQARTSVESARVDIARFTTLIAQDVNALNLVVGSPVSTEILPAALSENLTAMKDVTPGLPSDVLLRRPDILQAENLLKGSNANIGAARANFFPRITLVSNVGFGSDELTGLFKGDAFTWSFAPRITLPIFTAGANQATLKVAEVDRDIAVAQYEKAIQTAFREVADALAQRGTIDDQLSAQQSLTDATSESYRLSQARYEKGVDSYLQVLDSQRALYGAQQNLIGVRLVRLLNVATLYKVLGGGAPE</sequence>
<gene>
    <name evidence="3" type="ORF">GHYDROH2_35800</name>
</gene>
<name>A0A9W6LEX8_9BACT</name>
<dbReference type="InterPro" id="IPR003423">
    <property type="entry name" value="OMP_efflux"/>
</dbReference>
<accession>A0A9W6LEX8</accession>
<keyword evidence="2" id="KW-0449">Lipoprotein</keyword>
<dbReference type="GO" id="GO:0005886">
    <property type="term" value="C:plasma membrane"/>
    <property type="evidence" value="ECO:0007669"/>
    <property type="project" value="UniProtKB-SubCell"/>
</dbReference>
<dbReference type="AlphaFoldDB" id="A0A9W6LEX8"/>
<comment type="similarity">
    <text evidence="1 2">Belongs to the outer membrane factor (OMF) (TC 1.B.17) family.</text>
</comment>
<dbReference type="Pfam" id="PF02321">
    <property type="entry name" value="OEP"/>
    <property type="match status" value="2"/>
</dbReference>
<keyword evidence="2" id="KW-0812">Transmembrane</keyword>
<dbReference type="InterPro" id="IPR010131">
    <property type="entry name" value="MdtP/NodT-like"/>
</dbReference>
<dbReference type="SUPFAM" id="SSF56954">
    <property type="entry name" value="Outer membrane efflux proteins (OEP)"/>
    <property type="match status" value="1"/>
</dbReference>
<evidence type="ECO:0000313" key="3">
    <source>
        <dbReference type="EMBL" id="GLI40079.1"/>
    </source>
</evidence>
<keyword evidence="2" id="KW-1134">Transmembrane beta strand</keyword>
<dbReference type="Gene3D" id="2.20.200.10">
    <property type="entry name" value="Outer membrane efflux proteins (OEP)"/>
    <property type="match status" value="1"/>
</dbReference>
<evidence type="ECO:0000256" key="2">
    <source>
        <dbReference type="RuleBase" id="RU362097"/>
    </source>
</evidence>
<organism evidence="3 4">
    <name type="scientific">Geobacter hydrogenophilus</name>
    <dbReference type="NCBI Taxonomy" id="40983"/>
    <lineage>
        <taxon>Bacteria</taxon>
        <taxon>Pseudomonadati</taxon>
        <taxon>Thermodesulfobacteriota</taxon>
        <taxon>Desulfuromonadia</taxon>
        <taxon>Geobacterales</taxon>
        <taxon>Geobacteraceae</taxon>
        <taxon>Geobacter</taxon>
    </lineage>
</organism>